<keyword evidence="1" id="KW-0472">Membrane</keyword>
<dbReference type="RefSeq" id="WP_146451587.1">
    <property type="nucleotide sequence ID" value="NZ_SJPS01000004.1"/>
</dbReference>
<dbReference type="PANTHER" id="PTHR30273">
    <property type="entry name" value="PERIPLASMIC SIGNAL SENSOR AND SIGMA FACTOR ACTIVATOR FECR-RELATED"/>
    <property type="match status" value="1"/>
</dbReference>
<evidence type="ECO:0000313" key="2">
    <source>
        <dbReference type="EMBL" id="TWU26035.1"/>
    </source>
</evidence>
<accession>A0A5C6CPS2</accession>
<proteinExistence type="predicted"/>
<dbReference type="GO" id="GO:0016989">
    <property type="term" value="F:sigma factor antagonist activity"/>
    <property type="evidence" value="ECO:0007669"/>
    <property type="project" value="TreeGrafter"/>
</dbReference>
<name>A0A5C6CPS2_9BACT</name>
<evidence type="ECO:0000313" key="3">
    <source>
        <dbReference type="Proteomes" id="UP000318437"/>
    </source>
</evidence>
<dbReference type="OrthoDB" id="253088at2"/>
<feature type="transmembrane region" description="Helical" evidence="1">
    <location>
        <begin position="97"/>
        <end position="115"/>
    </location>
</feature>
<dbReference type="InterPro" id="IPR012373">
    <property type="entry name" value="Ferrdict_sens_TM"/>
</dbReference>
<protein>
    <submittedName>
        <fullName evidence="2">FecR protein</fullName>
    </submittedName>
</protein>
<dbReference type="PANTHER" id="PTHR30273:SF2">
    <property type="entry name" value="PROTEIN FECR"/>
    <property type="match status" value="1"/>
</dbReference>
<dbReference type="InterPro" id="IPR013320">
    <property type="entry name" value="ConA-like_dom_sf"/>
</dbReference>
<keyword evidence="1" id="KW-1133">Transmembrane helix</keyword>
<dbReference type="Proteomes" id="UP000318437">
    <property type="component" value="Unassembled WGS sequence"/>
</dbReference>
<dbReference type="AlphaFoldDB" id="A0A5C6CPS2"/>
<dbReference type="SUPFAM" id="SSF49899">
    <property type="entry name" value="Concanavalin A-like lectins/glucanases"/>
    <property type="match status" value="1"/>
</dbReference>
<keyword evidence="1" id="KW-0812">Transmembrane</keyword>
<comment type="caution">
    <text evidence="2">The sequence shown here is derived from an EMBL/GenBank/DDBJ whole genome shotgun (WGS) entry which is preliminary data.</text>
</comment>
<organism evidence="2 3">
    <name type="scientific">Bythopirellula polymerisocia</name>
    <dbReference type="NCBI Taxonomy" id="2528003"/>
    <lineage>
        <taxon>Bacteria</taxon>
        <taxon>Pseudomonadati</taxon>
        <taxon>Planctomycetota</taxon>
        <taxon>Planctomycetia</taxon>
        <taxon>Pirellulales</taxon>
        <taxon>Lacipirellulaceae</taxon>
        <taxon>Bythopirellula</taxon>
    </lineage>
</organism>
<dbReference type="Gene3D" id="2.60.120.200">
    <property type="match status" value="1"/>
</dbReference>
<reference evidence="2 3" key="1">
    <citation type="submission" date="2019-02" db="EMBL/GenBank/DDBJ databases">
        <title>Deep-cultivation of Planctomycetes and their phenomic and genomic characterization uncovers novel biology.</title>
        <authorList>
            <person name="Wiegand S."/>
            <person name="Jogler M."/>
            <person name="Boedeker C."/>
            <person name="Pinto D."/>
            <person name="Vollmers J."/>
            <person name="Rivas-Marin E."/>
            <person name="Kohn T."/>
            <person name="Peeters S.H."/>
            <person name="Heuer A."/>
            <person name="Rast P."/>
            <person name="Oberbeckmann S."/>
            <person name="Bunk B."/>
            <person name="Jeske O."/>
            <person name="Meyerdierks A."/>
            <person name="Storesund J.E."/>
            <person name="Kallscheuer N."/>
            <person name="Luecker S."/>
            <person name="Lage O.M."/>
            <person name="Pohl T."/>
            <person name="Merkel B.J."/>
            <person name="Hornburger P."/>
            <person name="Mueller R.-W."/>
            <person name="Bruemmer F."/>
            <person name="Labrenz M."/>
            <person name="Spormann A.M."/>
            <person name="Op Den Camp H."/>
            <person name="Overmann J."/>
            <person name="Amann R."/>
            <person name="Jetten M.S.M."/>
            <person name="Mascher T."/>
            <person name="Medema M.H."/>
            <person name="Devos D.P."/>
            <person name="Kaster A.-K."/>
            <person name="Ovreas L."/>
            <person name="Rohde M."/>
            <person name="Galperin M.Y."/>
            <person name="Jogler C."/>
        </authorList>
    </citation>
    <scope>NUCLEOTIDE SEQUENCE [LARGE SCALE GENOMIC DNA]</scope>
    <source>
        <strain evidence="2 3">Pla144</strain>
    </source>
</reference>
<dbReference type="Pfam" id="PF13385">
    <property type="entry name" value="Laminin_G_3"/>
    <property type="match status" value="1"/>
</dbReference>
<gene>
    <name evidence="2" type="ORF">Pla144_32520</name>
</gene>
<evidence type="ECO:0000256" key="1">
    <source>
        <dbReference type="SAM" id="Phobius"/>
    </source>
</evidence>
<dbReference type="EMBL" id="SJPS01000004">
    <property type="protein sequence ID" value="TWU26035.1"/>
    <property type="molecule type" value="Genomic_DNA"/>
</dbReference>
<sequence>MDQEDNKRLQALASRLCDGDIDAEQLQELSALLDQDQEAIREYLDFTSVHLHLGHKLGAIQSIESASNELTAGQPEKVGVAQITSNASSNNYISARAVMIITLAASVIVASVFLINRFQSQTTFIARIIQKIDCDWGDQRWGAPQTALLEVGREIKLDRGLMVLEFGNGAEVTLEAPIQFRVLAEDRGNLSFGKLTANVPERGRGFTIHIPSGEVIDLGTSFGLLVDEAGISETHVFQGRVLLRRDAVKQGQSPQEWELTADHAIRIPSATQDVEHLTANRSHFVDYSHFGTSDNAEEKSRLAVPGDADLVLWLDAGRRQQLDSKNGVISWGDICVGRNSSEDNAWQIDEVRRPHWIEDSLAGRPAVRFDGSTHLVTTPFQTGDEVTIICVFKPRSGEQISSLYGKLLTLNASPSLILETTRNNQLASILFLANPSSKKKRTVLLEGPLPDNDLPTVCALVYSHSANRAALYVNGDLVSESHAPSIPNVETTQIIGNSIQGVGGFIGDVGDLLVFNSALPANQATELSNSLMEKYGITASQREPRVLSGLIPEEQ</sequence>
<keyword evidence="3" id="KW-1185">Reference proteome</keyword>